<protein>
    <submittedName>
        <fullName evidence="1">Beta-glucosidase</fullName>
    </submittedName>
</protein>
<name>A0A1H8Y802_9PSEU</name>
<evidence type="ECO:0000313" key="2">
    <source>
        <dbReference type="Proteomes" id="UP000198582"/>
    </source>
</evidence>
<organism evidence="1 2">
    <name type="scientific">Amycolatopsis saalfeldensis</name>
    <dbReference type="NCBI Taxonomy" id="394193"/>
    <lineage>
        <taxon>Bacteria</taxon>
        <taxon>Bacillati</taxon>
        <taxon>Actinomycetota</taxon>
        <taxon>Actinomycetes</taxon>
        <taxon>Pseudonocardiales</taxon>
        <taxon>Pseudonocardiaceae</taxon>
        <taxon>Amycolatopsis</taxon>
    </lineage>
</organism>
<dbReference type="STRING" id="394193.SAMN04489732_11231"/>
<sequence length="109" mass="11617">MIVGRSVKGALAAFDDSTGSRRLLSAGFYRLHLTPGMARLVRFTLPLTQFGYPGPIQVMVGAASDDIRATVTLEVTGPLRELTDRRTYLAVATAVPVPVPVPVPEGPRA</sequence>
<proteinExistence type="predicted"/>
<accession>A0A1H8Y802</accession>
<evidence type="ECO:0000313" key="1">
    <source>
        <dbReference type="EMBL" id="SEP48414.1"/>
    </source>
</evidence>
<gene>
    <name evidence="1" type="ORF">SAMN04489732_11231</name>
</gene>
<dbReference type="Proteomes" id="UP000198582">
    <property type="component" value="Unassembled WGS sequence"/>
</dbReference>
<reference evidence="1 2" key="1">
    <citation type="submission" date="2016-10" db="EMBL/GenBank/DDBJ databases">
        <authorList>
            <person name="de Groot N.N."/>
        </authorList>
    </citation>
    <scope>NUCLEOTIDE SEQUENCE [LARGE SCALE GENOMIC DNA]</scope>
    <source>
        <strain evidence="1 2">DSM 44993</strain>
    </source>
</reference>
<dbReference type="EMBL" id="FOEF01000012">
    <property type="protein sequence ID" value="SEP48414.1"/>
    <property type="molecule type" value="Genomic_DNA"/>
</dbReference>
<dbReference type="AlphaFoldDB" id="A0A1H8Y802"/>
<keyword evidence="2" id="KW-1185">Reference proteome</keyword>